<evidence type="ECO:0000313" key="6">
    <source>
        <dbReference type="Proteomes" id="UP000027100"/>
    </source>
</evidence>
<keyword evidence="6" id="KW-1185">Reference proteome</keyword>
<dbReference type="Gene3D" id="2.170.150.20">
    <property type="entry name" value="Peptide methionine sulfoxide reductase"/>
    <property type="match status" value="1"/>
</dbReference>
<dbReference type="GO" id="GO:0006979">
    <property type="term" value="P:response to oxidative stress"/>
    <property type="evidence" value="ECO:0007669"/>
    <property type="project" value="InterPro"/>
</dbReference>
<dbReference type="InterPro" id="IPR011057">
    <property type="entry name" value="Mss4-like_sf"/>
</dbReference>
<dbReference type="PANTHER" id="PTHR10173:SF57">
    <property type="entry name" value="PEPTIDE-METHIONINE (R)-S-OXIDE REDUCTASE"/>
    <property type="match status" value="1"/>
</dbReference>
<dbReference type="AlphaFoldDB" id="A0A062VNQ8"/>
<dbReference type="GO" id="GO:0005737">
    <property type="term" value="C:cytoplasm"/>
    <property type="evidence" value="ECO:0007669"/>
    <property type="project" value="TreeGrafter"/>
</dbReference>
<comment type="catalytic activity">
    <reaction evidence="3">
        <text>L-methionyl-[protein] + [thioredoxin]-disulfide + H2O = L-methionyl-(R)-S-oxide-[protein] + [thioredoxin]-dithiol</text>
        <dbReference type="Rhea" id="RHEA:24164"/>
        <dbReference type="Rhea" id="RHEA-COMP:10698"/>
        <dbReference type="Rhea" id="RHEA-COMP:10700"/>
        <dbReference type="Rhea" id="RHEA-COMP:12313"/>
        <dbReference type="Rhea" id="RHEA-COMP:12314"/>
        <dbReference type="ChEBI" id="CHEBI:15377"/>
        <dbReference type="ChEBI" id="CHEBI:16044"/>
        <dbReference type="ChEBI" id="CHEBI:29950"/>
        <dbReference type="ChEBI" id="CHEBI:45764"/>
        <dbReference type="ChEBI" id="CHEBI:50058"/>
        <dbReference type="EC" id="1.8.4.12"/>
    </reaction>
</comment>
<dbReference type="InterPro" id="IPR028427">
    <property type="entry name" value="Met_Sox_Rdtase_MsrB"/>
</dbReference>
<dbReference type="GO" id="GO:0030091">
    <property type="term" value="P:protein repair"/>
    <property type="evidence" value="ECO:0007669"/>
    <property type="project" value="InterPro"/>
</dbReference>
<dbReference type="GO" id="GO:0033743">
    <property type="term" value="F:peptide-methionine (R)-S-oxide reductase activity"/>
    <property type="evidence" value="ECO:0007669"/>
    <property type="project" value="UniProtKB-EC"/>
</dbReference>
<dbReference type="SUPFAM" id="SSF51316">
    <property type="entry name" value="Mss4-like"/>
    <property type="match status" value="1"/>
</dbReference>
<dbReference type="Pfam" id="PF01641">
    <property type="entry name" value="SelR"/>
    <property type="match status" value="1"/>
</dbReference>
<dbReference type="NCBIfam" id="TIGR00357">
    <property type="entry name" value="peptide-methionine (R)-S-oxide reductase MsrB"/>
    <property type="match status" value="1"/>
</dbReference>
<dbReference type="PATRIC" id="fig|1280954.3.peg.677"/>
<dbReference type="Proteomes" id="UP000027100">
    <property type="component" value="Unassembled WGS sequence"/>
</dbReference>
<gene>
    <name evidence="5" type="ORF">HPO_03319</name>
</gene>
<evidence type="ECO:0000256" key="1">
    <source>
        <dbReference type="ARBA" id="ARBA00012499"/>
    </source>
</evidence>
<evidence type="ECO:0000256" key="2">
    <source>
        <dbReference type="ARBA" id="ARBA00023002"/>
    </source>
</evidence>
<evidence type="ECO:0000256" key="3">
    <source>
        <dbReference type="ARBA" id="ARBA00048488"/>
    </source>
</evidence>
<protein>
    <recommendedName>
        <fullName evidence="1">peptide-methionine (R)-S-oxide reductase</fullName>
        <ecNumber evidence="1">1.8.4.12</ecNumber>
    </recommendedName>
</protein>
<evidence type="ECO:0000259" key="4">
    <source>
        <dbReference type="PROSITE" id="PS51790"/>
    </source>
</evidence>
<name>A0A062VNQ8_9PROT</name>
<sequence>MPDNMPRRVTRTEREWRELLTEQEFAVGFGEGTERAFTPGNFESEKRKGIYHCKGCDTPLWSSEHKFDSGTGWPSFWRPIGEGLMGTKTDYKIGVARTECHCATCGMHMGHVFNDGPPPTGMRWCINGIVLDFRPAE</sequence>
<organism evidence="5 6">
    <name type="scientific">Hyphomonas polymorpha PS728</name>
    <dbReference type="NCBI Taxonomy" id="1280954"/>
    <lineage>
        <taxon>Bacteria</taxon>
        <taxon>Pseudomonadati</taxon>
        <taxon>Pseudomonadota</taxon>
        <taxon>Alphaproteobacteria</taxon>
        <taxon>Hyphomonadales</taxon>
        <taxon>Hyphomonadaceae</taxon>
        <taxon>Hyphomonas</taxon>
    </lineage>
</organism>
<dbReference type="STRING" id="1280954.HPO_03319"/>
<comment type="caution">
    <text evidence="5">The sequence shown here is derived from an EMBL/GenBank/DDBJ whole genome shotgun (WGS) entry which is preliminary data.</text>
</comment>
<evidence type="ECO:0000313" key="5">
    <source>
        <dbReference type="EMBL" id="KCZ99889.1"/>
    </source>
</evidence>
<proteinExistence type="predicted"/>
<dbReference type="PROSITE" id="PS51790">
    <property type="entry name" value="MSRB"/>
    <property type="match status" value="1"/>
</dbReference>
<dbReference type="PANTHER" id="PTHR10173">
    <property type="entry name" value="METHIONINE SULFOXIDE REDUCTASE"/>
    <property type="match status" value="1"/>
</dbReference>
<keyword evidence="2" id="KW-0560">Oxidoreductase</keyword>
<feature type="domain" description="MsrB" evidence="4">
    <location>
        <begin position="13"/>
        <end position="136"/>
    </location>
</feature>
<dbReference type="RefSeq" id="WP_233349287.1">
    <property type="nucleotide sequence ID" value="NZ_ARYM01000003.1"/>
</dbReference>
<accession>A0A062VNQ8</accession>
<dbReference type="EC" id="1.8.4.12" evidence="1"/>
<reference evidence="5 6" key="1">
    <citation type="journal article" date="2014" name="Antonie Van Leeuwenhoek">
        <title>Hyphomonas beringensis sp. nov. and Hyphomonas chukchiensis sp. nov., isolated from surface seawater of the Bering Sea and Chukchi Sea.</title>
        <authorList>
            <person name="Li C."/>
            <person name="Lai Q."/>
            <person name="Li G."/>
            <person name="Dong C."/>
            <person name="Wang J."/>
            <person name="Liao Y."/>
            <person name="Shao Z."/>
        </authorList>
    </citation>
    <scope>NUCLEOTIDE SEQUENCE [LARGE SCALE GENOMIC DNA]</scope>
    <source>
        <strain evidence="5 6">PS728</strain>
    </source>
</reference>
<dbReference type="eggNOG" id="COG0229">
    <property type="taxonomic scope" value="Bacteria"/>
</dbReference>
<dbReference type="EMBL" id="ARYM01000003">
    <property type="protein sequence ID" value="KCZ99889.1"/>
    <property type="molecule type" value="Genomic_DNA"/>
</dbReference>
<dbReference type="InterPro" id="IPR002579">
    <property type="entry name" value="Met_Sox_Rdtase_MsrB_dom"/>
</dbReference>